<feature type="transmembrane region" description="Helical" evidence="9">
    <location>
        <begin position="70"/>
        <end position="89"/>
    </location>
</feature>
<evidence type="ECO:0000256" key="3">
    <source>
        <dbReference type="ARBA" id="ARBA00022692"/>
    </source>
</evidence>
<dbReference type="Pfam" id="PF05875">
    <property type="entry name" value="Ceramidase"/>
    <property type="match status" value="1"/>
</dbReference>
<keyword evidence="7" id="KW-0479">Metal-binding</keyword>
<accession>A8N2Z8</accession>
<evidence type="ECO:0000256" key="5">
    <source>
        <dbReference type="ARBA" id="ARBA00022989"/>
    </source>
</evidence>
<evidence type="ECO:0000313" key="10">
    <source>
        <dbReference type="EMBL" id="EAU92559.2"/>
    </source>
</evidence>
<dbReference type="GO" id="GO:0046513">
    <property type="term" value="P:ceramide biosynthetic process"/>
    <property type="evidence" value="ECO:0007669"/>
    <property type="project" value="TreeGrafter"/>
</dbReference>
<keyword evidence="4" id="KW-0378">Hydrolase</keyword>
<dbReference type="PANTHER" id="PTHR46187">
    <property type="entry name" value="ALKALINE CERAMIDASE 3"/>
    <property type="match status" value="1"/>
</dbReference>
<name>A8N2Z8_COPC7</name>
<dbReference type="VEuPathDB" id="FungiDB:CC1G_06570"/>
<protein>
    <submittedName>
        <fullName evidence="10">Phytoceramidase</fullName>
    </submittedName>
</protein>
<comment type="subcellular location">
    <subcellularLocation>
        <location evidence="1">Membrane</location>
        <topology evidence="1">Multi-pass membrane protein</topology>
    </subcellularLocation>
</comment>
<feature type="binding site" evidence="7">
    <location>
        <position position="31"/>
    </location>
    <ligand>
        <name>Ca(2+)</name>
        <dbReference type="ChEBI" id="CHEBI:29108"/>
    </ligand>
</feature>
<feature type="transmembrane region" description="Helical" evidence="9">
    <location>
        <begin position="153"/>
        <end position="172"/>
    </location>
</feature>
<feature type="binding site" evidence="8">
    <location>
        <position position="88"/>
    </location>
    <ligand>
        <name>Zn(2+)</name>
        <dbReference type="ChEBI" id="CHEBI:29105"/>
        <note>catalytic</note>
    </ligand>
</feature>
<dbReference type="HOGENOM" id="CLU_063293_2_0_1"/>
<comment type="cofactor">
    <cofactor evidence="8">
        <name>Zn(2+)</name>
        <dbReference type="ChEBI" id="CHEBI:29105"/>
    </cofactor>
</comment>
<dbReference type="PANTHER" id="PTHR46187:SF3">
    <property type="entry name" value="ALKALINE CERAMIDASE 3"/>
    <property type="match status" value="1"/>
</dbReference>
<proteinExistence type="inferred from homology"/>
<dbReference type="OrthoDB" id="187171at2759"/>
<evidence type="ECO:0000256" key="1">
    <source>
        <dbReference type="ARBA" id="ARBA00004141"/>
    </source>
</evidence>
<keyword evidence="8" id="KW-0862">Zinc</keyword>
<dbReference type="STRING" id="240176.A8N2Z8"/>
<dbReference type="eggNOG" id="KOG2329">
    <property type="taxonomic scope" value="Eukaryota"/>
</dbReference>
<dbReference type="GO" id="GO:0046872">
    <property type="term" value="F:metal ion binding"/>
    <property type="evidence" value="ECO:0007669"/>
    <property type="project" value="UniProtKB-KW"/>
</dbReference>
<feature type="transmembrane region" description="Helical" evidence="9">
    <location>
        <begin position="193"/>
        <end position="211"/>
    </location>
</feature>
<keyword evidence="11" id="KW-1185">Reference proteome</keyword>
<feature type="binding site" evidence="7">
    <location>
        <position position="26"/>
    </location>
    <ligand>
        <name>Ca(2+)</name>
        <dbReference type="ChEBI" id="CHEBI:29108"/>
    </ligand>
</feature>
<comment type="caution">
    <text evidence="10">The sequence shown here is derived from an EMBL/GenBank/DDBJ whole genome shotgun (WGS) entry which is preliminary data.</text>
</comment>
<keyword evidence="7" id="KW-0106">Calcium</keyword>
<dbReference type="RefSeq" id="XP_001829233.2">
    <property type="nucleotide sequence ID" value="XM_001829181.2"/>
</dbReference>
<organism evidence="10 11">
    <name type="scientific">Coprinopsis cinerea (strain Okayama-7 / 130 / ATCC MYA-4618 / FGSC 9003)</name>
    <name type="common">Inky cap fungus</name>
    <name type="synonym">Hormographiella aspergillata</name>
    <dbReference type="NCBI Taxonomy" id="240176"/>
    <lineage>
        <taxon>Eukaryota</taxon>
        <taxon>Fungi</taxon>
        <taxon>Dikarya</taxon>
        <taxon>Basidiomycota</taxon>
        <taxon>Agaricomycotina</taxon>
        <taxon>Agaricomycetes</taxon>
        <taxon>Agaricomycetidae</taxon>
        <taxon>Agaricales</taxon>
        <taxon>Agaricineae</taxon>
        <taxon>Psathyrellaceae</taxon>
        <taxon>Coprinopsis</taxon>
    </lineage>
</organism>
<dbReference type="InParanoid" id="A8N2Z8"/>
<keyword evidence="5 9" id="KW-1133">Transmembrane helix</keyword>
<dbReference type="KEGG" id="cci:CC1G_06570"/>
<dbReference type="GeneID" id="6005660"/>
<dbReference type="EMBL" id="AACS02000001">
    <property type="protein sequence ID" value="EAU92559.2"/>
    <property type="molecule type" value="Genomic_DNA"/>
</dbReference>
<keyword evidence="6 9" id="KW-0472">Membrane</keyword>
<feature type="binding site" evidence="7">
    <location>
        <position position="40"/>
    </location>
    <ligand>
        <name>Ca(2+)</name>
        <dbReference type="ChEBI" id="CHEBI:29108"/>
    </ligand>
</feature>
<reference evidence="10 11" key="1">
    <citation type="journal article" date="2010" name="Proc. Natl. Acad. Sci. U.S.A.">
        <title>Insights into evolution of multicellular fungi from the assembled chromosomes of the mushroom Coprinopsis cinerea (Coprinus cinereus).</title>
        <authorList>
            <person name="Stajich J.E."/>
            <person name="Wilke S.K."/>
            <person name="Ahren D."/>
            <person name="Au C.H."/>
            <person name="Birren B.W."/>
            <person name="Borodovsky M."/>
            <person name="Burns C."/>
            <person name="Canback B."/>
            <person name="Casselton L.A."/>
            <person name="Cheng C.K."/>
            <person name="Deng J."/>
            <person name="Dietrich F.S."/>
            <person name="Fargo D.C."/>
            <person name="Farman M.L."/>
            <person name="Gathman A.C."/>
            <person name="Goldberg J."/>
            <person name="Guigo R."/>
            <person name="Hoegger P.J."/>
            <person name="Hooker J.B."/>
            <person name="Huggins A."/>
            <person name="James T.Y."/>
            <person name="Kamada T."/>
            <person name="Kilaru S."/>
            <person name="Kodira C."/>
            <person name="Kues U."/>
            <person name="Kupfer D."/>
            <person name="Kwan H.S."/>
            <person name="Lomsadze A."/>
            <person name="Li W."/>
            <person name="Lilly W.W."/>
            <person name="Ma L.J."/>
            <person name="Mackey A.J."/>
            <person name="Manning G."/>
            <person name="Martin F."/>
            <person name="Muraguchi H."/>
            <person name="Natvig D.O."/>
            <person name="Palmerini H."/>
            <person name="Ramesh M.A."/>
            <person name="Rehmeyer C.J."/>
            <person name="Roe B.A."/>
            <person name="Shenoy N."/>
            <person name="Stanke M."/>
            <person name="Ter-Hovhannisyan V."/>
            <person name="Tunlid A."/>
            <person name="Velagapudi R."/>
            <person name="Vision T.J."/>
            <person name="Zeng Q."/>
            <person name="Zolan M.E."/>
            <person name="Pukkila P.J."/>
        </authorList>
    </citation>
    <scope>NUCLEOTIDE SEQUENCE [LARGE SCALE GENOMIC DNA]</scope>
    <source>
        <strain evidence="11">Okayama-7 / 130 / ATCC MYA-4618 / FGSC 9003</strain>
    </source>
</reference>
<evidence type="ECO:0000256" key="9">
    <source>
        <dbReference type="SAM" id="Phobius"/>
    </source>
</evidence>
<keyword evidence="3 9" id="KW-0812">Transmembrane</keyword>
<dbReference type="InterPro" id="IPR008901">
    <property type="entry name" value="ACER"/>
</dbReference>
<dbReference type="AlphaFoldDB" id="A8N2Z8"/>
<evidence type="ECO:0000256" key="6">
    <source>
        <dbReference type="ARBA" id="ARBA00023136"/>
    </source>
</evidence>
<sequence length="270" mass="30583">MLLNLTSAAPYLQKQGIWGPVTATLDWCEVNHQFSPYIAEMANTISNLFTVAIALVGYQQAIAQQLPLRYGLGYLGVALVGIGSFFFHATLQYHAQLADELPMIYVGSMSLWMLFDSKPGFGLKSSRTRFLLAAALLLDVLFTWSYIVYRNPIYHQFVFGTMVVSTAIRITYILRYSDDAPRIPAKKKETIGTLFTIGAVLFATGFLLWNLDNGFCHRLTQWKLRLGWPQAFALEGQLTLCTKDRPENYQVFFRYGLPHLGRVDEVKKTD</sequence>
<feature type="binding site" evidence="7">
    <location>
        <position position="29"/>
    </location>
    <ligand>
        <name>Ca(2+)</name>
        <dbReference type="ChEBI" id="CHEBI:29108"/>
    </ligand>
</feature>
<evidence type="ECO:0000256" key="7">
    <source>
        <dbReference type="PIRSR" id="PIRSR608901-1"/>
    </source>
</evidence>
<evidence type="ECO:0000256" key="8">
    <source>
        <dbReference type="PIRSR" id="PIRSR608901-2"/>
    </source>
</evidence>
<comment type="similarity">
    <text evidence="2">Belongs to the alkaline ceramidase family.</text>
</comment>
<dbReference type="GO" id="GO:0046514">
    <property type="term" value="P:ceramide catabolic process"/>
    <property type="evidence" value="ECO:0007669"/>
    <property type="project" value="TreeGrafter"/>
</dbReference>
<dbReference type="GO" id="GO:0005789">
    <property type="term" value="C:endoplasmic reticulum membrane"/>
    <property type="evidence" value="ECO:0007669"/>
    <property type="project" value="TreeGrafter"/>
</dbReference>
<evidence type="ECO:0000256" key="4">
    <source>
        <dbReference type="ARBA" id="ARBA00022801"/>
    </source>
</evidence>
<evidence type="ECO:0000256" key="2">
    <source>
        <dbReference type="ARBA" id="ARBA00009780"/>
    </source>
</evidence>
<dbReference type="Proteomes" id="UP000001861">
    <property type="component" value="Unassembled WGS sequence"/>
</dbReference>
<evidence type="ECO:0000313" key="11">
    <source>
        <dbReference type="Proteomes" id="UP000001861"/>
    </source>
</evidence>
<dbReference type="GO" id="GO:0016811">
    <property type="term" value="F:hydrolase activity, acting on carbon-nitrogen (but not peptide) bonds, in linear amides"/>
    <property type="evidence" value="ECO:0007669"/>
    <property type="project" value="InterPro"/>
</dbReference>
<dbReference type="OMA" id="IMFEPLR"/>
<feature type="transmembrane region" description="Helical" evidence="9">
    <location>
        <begin position="37"/>
        <end position="58"/>
    </location>
</feature>
<feature type="transmembrane region" description="Helical" evidence="9">
    <location>
        <begin position="129"/>
        <end position="147"/>
    </location>
</feature>
<feature type="binding site" evidence="7">
    <location>
        <position position="27"/>
    </location>
    <ligand>
        <name>Ca(2+)</name>
        <dbReference type="ChEBI" id="CHEBI:29108"/>
    </ligand>
</feature>
<gene>
    <name evidence="10" type="ORF">CC1G_06570</name>
</gene>